<dbReference type="InterPro" id="IPR001451">
    <property type="entry name" value="Hexapep"/>
</dbReference>
<name>A0A1H6YHA5_9BACT</name>
<dbReference type="PANTHER" id="PTHR23416:SF23">
    <property type="entry name" value="ACETYLTRANSFERASE C18B11.09C-RELATED"/>
    <property type="match status" value="1"/>
</dbReference>
<accession>A0A1H6YHA5</accession>
<dbReference type="Pfam" id="PF00132">
    <property type="entry name" value="Hexapep"/>
    <property type="match status" value="1"/>
</dbReference>
<dbReference type="InterPro" id="IPR011004">
    <property type="entry name" value="Trimer_LpxA-like_sf"/>
</dbReference>
<evidence type="ECO:0000256" key="1">
    <source>
        <dbReference type="ARBA" id="ARBA00007274"/>
    </source>
</evidence>
<dbReference type="RefSeq" id="WP_218145586.1">
    <property type="nucleotide sequence ID" value="NZ_FNZH01000003.1"/>
</dbReference>
<reference evidence="4" key="1">
    <citation type="submission" date="2016-10" db="EMBL/GenBank/DDBJ databases">
        <authorList>
            <person name="Varghese N."/>
            <person name="Submissions S."/>
        </authorList>
    </citation>
    <scope>NUCLEOTIDE SEQUENCE [LARGE SCALE GENOMIC DNA]</scope>
    <source>
        <strain evidence="4">IBRC-M 10761</strain>
    </source>
</reference>
<dbReference type="CDD" id="cd04647">
    <property type="entry name" value="LbH_MAT_like"/>
    <property type="match status" value="1"/>
</dbReference>
<dbReference type="Gene3D" id="2.160.10.10">
    <property type="entry name" value="Hexapeptide repeat proteins"/>
    <property type="match status" value="1"/>
</dbReference>
<gene>
    <name evidence="3" type="ORF">SAMN05192553_103725</name>
</gene>
<dbReference type="STRING" id="1416801.SAMN05192553_103725"/>
<evidence type="ECO:0000313" key="3">
    <source>
        <dbReference type="EMBL" id="SEJ40641.1"/>
    </source>
</evidence>
<dbReference type="PANTHER" id="PTHR23416">
    <property type="entry name" value="SIALIC ACID SYNTHASE-RELATED"/>
    <property type="match status" value="1"/>
</dbReference>
<sequence>MKRMFFRIRRMFYRRLAMLISNNRNVLNANINNYCVFNRHTVFGNNTHFNGCKIYGKGVVKFGDNFHSAQNLKILTSFHNYKGDKLPYDDTLIVKNVIIGDNVWIGLDVIILGGVTIGEGVIIQAGSVVSKSIPALSIAGGNPAVAFNKRDIDRYEFLKSRKKFF</sequence>
<dbReference type="GO" id="GO:0008374">
    <property type="term" value="F:O-acyltransferase activity"/>
    <property type="evidence" value="ECO:0007669"/>
    <property type="project" value="TreeGrafter"/>
</dbReference>
<keyword evidence="2 3" id="KW-0808">Transferase</keyword>
<dbReference type="GO" id="GO:0005829">
    <property type="term" value="C:cytosol"/>
    <property type="evidence" value="ECO:0007669"/>
    <property type="project" value="TreeGrafter"/>
</dbReference>
<dbReference type="AlphaFoldDB" id="A0A1H6YHA5"/>
<protein>
    <submittedName>
        <fullName evidence="3">Maltose O-acetyltransferase</fullName>
    </submittedName>
</protein>
<dbReference type="InterPro" id="IPR051159">
    <property type="entry name" value="Hexapeptide_acetyltransf"/>
</dbReference>
<proteinExistence type="inferred from homology"/>
<dbReference type="SUPFAM" id="SSF51161">
    <property type="entry name" value="Trimeric LpxA-like enzymes"/>
    <property type="match status" value="1"/>
</dbReference>
<organism evidence="3 4">
    <name type="scientific">Cyclobacterium xiamenense</name>
    <dbReference type="NCBI Taxonomy" id="1297121"/>
    <lineage>
        <taxon>Bacteria</taxon>
        <taxon>Pseudomonadati</taxon>
        <taxon>Bacteroidota</taxon>
        <taxon>Cytophagia</taxon>
        <taxon>Cytophagales</taxon>
        <taxon>Cyclobacteriaceae</taxon>
        <taxon>Cyclobacterium</taxon>
    </lineage>
</organism>
<evidence type="ECO:0000313" key="4">
    <source>
        <dbReference type="Proteomes" id="UP000199403"/>
    </source>
</evidence>
<keyword evidence="4" id="KW-1185">Reference proteome</keyword>
<evidence type="ECO:0000256" key="2">
    <source>
        <dbReference type="ARBA" id="ARBA00022679"/>
    </source>
</evidence>
<comment type="similarity">
    <text evidence="1">Belongs to the transferase hexapeptide repeat family.</text>
</comment>
<dbReference type="EMBL" id="FNZH01000003">
    <property type="protein sequence ID" value="SEJ40641.1"/>
    <property type="molecule type" value="Genomic_DNA"/>
</dbReference>
<dbReference type="Proteomes" id="UP000199403">
    <property type="component" value="Unassembled WGS sequence"/>
</dbReference>